<reference evidence="1 2" key="1">
    <citation type="submission" date="2016-04" db="EMBL/GenBank/DDBJ databases">
        <title>Draft genome sequence of freshwater magnetotactic bacteria Magnetospirillum marisnigri SP-1 and Magnetospirillum moscoviense BB-1.</title>
        <authorList>
            <person name="Koziaeva V."/>
            <person name="Dziuba M.V."/>
            <person name="Ivanov T.M."/>
            <person name="Kuznetsov B."/>
            <person name="Grouzdev D.S."/>
        </authorList>
    </citation>
    <scope>NUCLEOTIDE SEQUENCE [LARGE SCALE GENOMIC DNA]</scope>
    <source>
        <strain evidence="1 2">BB-1</strain>
    </source>
</reference>
<keyword evidence="2" id="KW-1185">Reference proteome</keyword>
<evidence type="ECO:0000313" key="2">
    <source>
        <dbReference type="Proteomes" id="UP000078543"/>
    </source>
</evidence>
<comment type="caution">
    <text evidence="1">The sequence shown here is derived from an EMBL/GenBank/DDBJ whole genome shotgun (WGS) entry which is preliminary data.</text>
</comment>
<dbReference type="Proteomes" id="UP000078543">
    <property type="component" value="Unassembled WGS sequence"/>
</dbReference>
<name>A0A178M9A3_9PROT</name>
<gene>
    <name evidence="1" type="ORF">A6A05_17425</name>
</gene>
<dbReference type="AlphaFoldDB" id="A0A178M9A3"/>
<evidence type="ECO:0000313" key="1">
    <source>
        <dbReference type="EMBL" id="OAN44615.1"/>
    </source>
</evidence>
<organism evidence="1 2">
    <name type="scientific">Magnetospirillum moscoviense</name>
    <dbReference type="NCBI Taxonomy" id="1437059"/>
    <lineage>
        <taxon>Bacteria</taxon>
        <taxon>Pseudomonadati</taxon>
        <taxon>Pseudomonadota</taxon>
        <taxon>Alphaproteobacteria</taxon>
        <taxon>Rhodospirillales</taxon>
        <taxon>Rhodospirillaceae</taxon>
        <taxon>Magnetospirillum</taxon>
    </lineage>
</organism>
<accession>A0A178M9A3</accession>
<protein>
    <submittedName>
        <fullName evidence="1">Uncharacterized protein</fullName>
    </submittedName>
</protein>
<proteinExistence type="predicted"/>
<dbReference type="EMBL" id="LWQU01000194">
    <property type="protein sequence ID" value="OAN44615.1"/>
    <property type="molecule type" value="Genomic_DNA"/>
</dbReference>
<sequence>MRVNGLLIGDAEINVICYMEDGRYAQVVFTGTVAIFSTGILPAIEAARLPEIEFSGWVQGLARELKVEIAGEVVMLTPLGGKIFSLIGSRH</sequence>